<accession>A0A0F9UUZ6</accession>
<evidence type="ECO:0000313" key="1">
    <source>
        <dbReference type="EMBL" id="KKN57468.1"/>
    </source>
</evidence>
<comment type="caution">
    <text evidence="1">The sequence shown here is derived from an EMBL/GenBank/DDBJ whole genome shotgun (WGS) entry which is preliminary data.</text>
</comment>
<reference evidence="1" key="1">
    <citation type="journal article" date="2015" name="Nature">
        <title>Complex archaea that bridge the gap between prokaryotes and eukaryotes.</title>
        <authorList>
            <person name="Spang A."/>
            <person name="Saw J.H."/>
            <person name="Jorgensen S.L."/>
            <person name="Zaremba-Niedzwiedzka K."/>
            <person name="Martijn J."/>
            <person name="Lind A.E."/>
            <person name="van Eijk R."/>
            <person name="Schleper C."/>
            <person name="Guy L."/>
            <person name="Ettema T.J."/>
        </authorList>
    </citation>
    <scope>NUCLEOTIDE SEQUENCE</scope>
</reference>
<protein>
    <submittedName>
        <fullName evidence="1">Uncharacterized protein</fullName>
    </submittedName>
</protein>
<dbReference type="AlphaFoldDB" id="A0A0F9UUZ6"/>
<proteinExistence type="predicted"/>
<organism evidence="1">
    <name type="scientific">marine sediment metagenome</name>
    <dbReference type="NCBI Taxonomy" id="412755"/>
    <lineage>
        <taxon>unclassified sequences</taxon>
        <taxon>metagenomes</taxon>
        <taxon>ecological metagenomes</taxon>
    </lineage>
</organism>
<name>A0A0F9UUZ6_9ZZZZ</name>
<gene>
    <name evidence="1" type="ORF">LCGC14_0561800</name>
</gene>
<dbReference type="EMBL" id="LAZR01000801">
    <property type="protein sequence ID" value="KKN57468.1"/>
    <property type="molecule type" value="Genomic_DNA"/>
</dbReference>
<sequence length="330" mass="35012">MTAVSRRGVYYGKQGAVGSSVVVDTNIRANCSLKPTATKVQPEENIGQHGPNRHYISNIMAEGSLTMDSAVYEQILIPLWLAMGSVSPTGGPDYIWAFTLPFRTDAISLISPLTMEYIDSGPSNGGGDGGGTYVVRLVDAFATGLTISGNAPEGWKVEAELSGRVIDLPDSLSGNPEPDQTVTPIKMGETTLAVDALYANIGDTAVTEFISFTWKLEDNYHSKQFAGSMYPNGWGTGRWKTSLELVLEVSAAAAQAFADAVLTTSLYAVRVKGYASASDNCNIDGMYYVDGVDTLDDRDGNNIIKVSLLGVIDTLGNAGVVTVITDVADL</sequence>